<keyword evidence="6 9" id="KW-1133">Transmembrane helix</keyword>
<evidence type="ECO:0000256" key="3">
    <source>
        <dbReference type="ARBA" id="ARBA00022475"/>
    </source>
</evidence>
<comment type="similarity">
    <text evidence="9">Belongs to the TatA/E family.</text>
</comment>
<keyword evidence="7 9" id="KW-0811">Translocation</keyword>
<dbReference type="NCBIfam" id="NF011430">
    <property type="entry name" value="PRK14861.1"/>
    <property type="match status" value="1"/>
</dbReference>
<proteinExistence type="inferred from homology"/>
<name>A0ABT9XIB1_9BACL</name>
<evidence type="ECO:0000256" key="10">
    <source>
        <dbReference type="SAM" id="MobiDB-lite"/>
    </source>
</evidence>
<dbReference type="PANTHER" id="PTHR42982:SF1">
    <property type="entry name" value="SEC-INDEPENDENT PROTEIN TRANSLOCASE PROTEIN TATA"/>
    <property type="match status" value="1"/>
</dbReference>
<comment type="subcellular location">
    <subcellularLocation>
        <location evidence="1 9">Cell membrane</location>
        <topology evidence="1 9">Single-pass membrane protein</topology>
    </subcellularLocation>
</comment>
<protein>
    <recommendedName>
        <fullName evidence="9">Sec-independent protein translocase protein TatA</fullName>
    </recommendedName>
</protein>
<evidence type="ECO:0000256" key="5">
    <source>
        <dbReference type="ARBA" id="ARBA00022927"/>
    </source>
</evidence>
<dbReference type="NCBIfam" id="TIGR01411">
    <property type="entry name" value="tatAE"/>
    <property type="match status" value="1"/>
</dbReference>
<organism evidence="11 12">
    <name type="scientific">Alicyclobacillus cycloheptanicus</name>
    <dbReference type="NCBI Taxonomy" id="1457"/>
    <lineage>
        <taxon>Bacteria</taxon>
        <taxon>Bacillati</taxon>
        <taxon>Bacillota</taxon>
        <taxon>Bacilli</taxon>
        <taxon>Bacillales</taxon>
        <taxon>Alicyclobacillaceae</taxon>
        <taxon>Alicyclobacillus</taxon>
    </lineage>
</organism>
<evidence type="ECO:0000256" key="7">
    <source>
        <dbReference type="ARBA" id="ARBA00023010"/>
    </source>
</evidence>
<feature type="region of interest" description="Disordered" evidence="10">
    <location>
        <begin position="50"/>
        <end position="98"/>
    </location>
</feature>
<evidence type="ECO:0000313" key="11">
    <source>
        <dbReference type="EMBL" id="MDQ0190049.1"/>
    </source>
</evidence>
<dbReference type="PANTHER" id="PTHR42982">
    <property type="entry name" value="SEC-INDEPENDENT PROTEIN TRANSLOCASE PROTEIN TATA"/>
    <property type="match status" value="1"/>
</dbReference>
<evidence type="ECO:0000256" key="9">
    <source>
        <dbReference type="HAMAP-Rule" id="MF_00236"/>
    </source>
</evidence>
<keyword evidence="8 9" id="KW-0472">Membrane</keyword>
<keyword evidence="4 9" id="KW-0812">Transmembrane</keyword>
<dbReference type="InterPro" id="IPR003369">
    <property type="entry name" value="TatA/B/E"/>
</dbReference>
<evidence type="ECO:0000256" key="8">
    <source>
        <dbReference type="ARBA" id="ARBA00023136"/>
    </source>
</evidence>
<dbReference type="EMBL" id="JAUSTP010000014">
    <property type="protein sequence ID" value="MDQ0190049.1"/>
    <property type="molecule type" value="Genomic_DNA"/>
</dbReference>
<keyword evidence="5 9" id="KW-0653">Protein transport</keyword>
<keyword evidence="2 9" id="KW-0813">Transport</keyword>
<dbReference type="Proteomes" id="UP001232973">
    <property type="component" value="Unassembled WGS sequence"/>
</dbReference>
<evidence type="ECO:0000313" key="12">
    <source>
        <dbReference type="Proteomes" id="UP001232973"/>
    </source>
</evidence>
<feature type="compositionally biased region" description="Low complexity" evidence="10">
    <location>
        <begin position="62"/>
        <end position="78"/>
    </location>
</feature>
<dbReference type="InterPro" id="IPR006312">
    <property type="entry name" value="TatA/E"/>
</dbReference>
<feature type="transmembrane region" description="Helical" evidence="9">
    <location>
        <begin position="6"/>
        <end position="26"/>
    </location>
</feature>
<keyword evidence="12" id="KW-1185">Reference proteome</keyword>
<comment type="subunit">
    <text evidence="9">Forms a complex with TatC.</text>
</comment>
<dbReference type="Gene3D" id="1.20.5.3310">
    <property type="match status" value="1"/>
</dbReference>
<evidence type="ECO:0000256" key="6">
    <source>
        <dbReference type="ARBA" id="ARBA00022989"/>
    </source>
</evidence>
<dbReference type="HAMAP" id="MF_00236">
    <property type="entry name" value="TatA_E"/>
    <property type="match status" value="1"/>
</dbReference>
<sequence>MLGNIGWSGLVLILIALLLVFGPSKLPEIGKAFGRSLREFRNATKEMTDDVAGAVRGHSNDPSSPSPGTASSGTAAATVEPIVLQEGTPEETRPSQAE</sequence>
<comment type="function">
    <text evidence="9">Part of the twin-arginine translocation (Tat) system that transports large folded proteins containing a characteristic twin-arginine motif in their signal peptide across membranes. TatA could form the protein-conducting channel of the Tat system.</text>
</comment>
<accession>A0ABT9XIB1</accession>
<gene>
    <name evidence="9" type="primary">tatA</name>
    <name evidence="11" type="ORF">J2S03_001912</name>
</gene>
<evidence type="ECO:0000256" key="2">
    <source>
        <dbReference type="ARBA" id="ARBA00022448"/>
    </source>
</evidence>
<reference evidence="11 12" key="1">
    <citation type="submission" date="2023-07" db="EMBL/GenBank/DDBJ databases">
        <title>Genomic Encyclopedia of Type Strains, Phase IV (KMG-IV): sequencing the most valuable type-strain genomes for metagenomic binning, comparative biology and taxonomic classification.</title>
        <authorList>
            <person name="Goeker M."/>
        </authorList>
    </citation>
    <scope>NUCLEOTIDE SEQUENCE [LARGE SCALE GENOMIC DNA]</scope>
    <source>
        <strain evidence="11 12">DSM 4006</strain>
    </source>
</reference>
<keyword evidence="3 9" id="KW-1003">Cell membrane</keyword>
<comment type="caution">
    <text evidence="11">The sequence shown here is derived from an EMBL/GenBank/DDBJ whole genome shotgun (WGS) entry which is preliminary data.</text>
</comment>
<evidence type="ECO:0000256" key="1">
    <source>
        <dbReference type="ARBA" id="ARBA00004162"/>
    </source>
</evidence>
<dbReference type="Pfam" id="PF02416">
    <property type="entry name" value="TatA_B_E"/>
    <property type="match status" value="1"/>
</dbReference>
<evidence type="ECO:0000256" key="4">
    <source>
        <dbReference type="ARBA" id="ARBA00022692"/>
    </source>
</evidence>